<keyword evidence="1" id="KW-0175">Coiled coil</keyword>
<evidence type="ECO:0000313" key="3">
    <source>
        <dbReference type="EMBL" id="KAK0628737.1"/>
    </source>
</evidence>
<protein>
    <submittedName>
        <fullName evidence="3">Uncharacterized protein</fullName>
    </submittedName>
</protein>
<evidence type="ECO:0000313" key="4">
    <source>
        <dbReference type="Proteomes" id="UP001174934"/>
    </source>
</evidence>
<feature type="region of interest" description="Disordered" evidence="2">
    <location>
        <begin position="1"/>
        <end position="21"/>
    </location>
</feature>
<dbReference type="AlphaFoldDB" id="A0AA39X881"/>
<feature type="coiled-coil region" evidence="1">
    <location>
        <begin position="236"/>
        <end position="263"/>
    </location>
</feature>
<dbReference type="EMBL" id="JAULSR010000002">
    <property type="protein sequence ID" value="KAK0628737.1"/>
    <property type="molecule type" value="Genomic_DNA"/>
</dbReference>
<feature type="compositionally biased region" description="Low complexity" evidence="2">
    <location>
        <begin position="211"/>
        <end position="227"/>
    </location>
</feature>
<accession>A0AA39X881</accession>
<evidence type="ECO:0000256" key="2">
    <source>
        <dbReference type="SAM" id="MobiDB-lite"/>
    </source>
</evidence>
<feature type="compositionally biased region" description="Polar residues" evidence="2">
    <location>
        <begin position="145"/>
        <end position="160"/>
    </location>
</feature>
<reference evidence="3" key="1">
    <citation type="submission" date="2023-06" db="EMBL/GenBank/DDBJ databases">
        <title>Genome-scale phylogeny and comparative genomics of the fungal order Sordariales.</title>
        <authorList>
            <consortium name="Lawrence Berkeley National Laboratory"/>
            <person name="Hensen N."/>
            <person name="Bonometti L."/>
            <person name="Westerberg I."/>
            <person name="Brannstrom I.O."/>
            <person name="Guillou S."/>
            <person name="Cros-Aarteil S."/>
            <person name="Calhoun S."/>
            <person name="Haridas S."/>
            <person name="Kuo A."/>
            <person name="Mondo S."/>
            <person name="Pangilinan J."/>
            <person name="Riley R."/>
            <person name="LaButti K."/>
            <person name="Andreopoulos B."/>
            <person name="Lipzen A."/>
            <person name="Chen C."/>
            <person name="Yanf M."/>
            <person name="Daum C."/>
            <person name="Ng V."/>
            <person name="Clum A."/>
            <person name="Steindorff A."/>
            <person name="Ohm R."/>
            <person name="Martin F."/>
            <person name="Silar P."/>
            <person name="Natvig D."/>
            <person name="Lalanne C."/>
            <person name="Gautier V."/>
            <person name="Ament-velasquez S.L."/>
            <person name="Kruys A."/>
            <person name="Hutchinson M.I."/>
            <person name="Powell A.J."/>
            <person name="Barry K."/>
            <person name="Miller A.N."/>
            <person name="Grigoriev I.V."/>
            <person name="Debuchy R."/>
            <person name="Gladieux P."/>
            <person name="Thoren M.H."/>
            <person name="Johannesson H."/>
        </authorList>
    </citation>
    <scope>NUCLEOTIDE SEQUENCE</scope>
    <source>
        <strain evidence="3">SMH3391-2</strain>
    </source>
</reference>
<feature type="compositionally biased region" description="Polar residues" evidence="2">
    <location>
        <begin position="195"/>
        <end position="210"/>
    </location>
</feature>
<evidence type="ECO:0000256" key="1">
    <source>
        <dbReference type="SAM" id="Coils"/>
    </source>
</evidence>
<dbReference type="PANTHER" id="PTHR39610">
    <property type="entry name" value="BZIP DOMAIN-CONTAINING PROTEIN-RELATED"/>
    <property type="match status" value="1"/>
</dbReference>
<dbReference type="Proteomes" id="UP001174934">
    <property type="component" value="Unassembled WGS sequence"/>
</dbReference>
<feature type="compositionally biased region" description="Polar residues" evidence="2">
    <location>
        <begin position="171"/>
        <end position="184"/>
    </location>
</feature>
<feature type="region of interest" description="Disordered" evidence="2">
    <location>
        <begin position="145"/>
        <end position="227"/>
    </location>
</feature>
<feature type="non-terminal residue" evidence="3">
    <location>
        <position position="348"/>
    </location>
</feature>
<dbReference type="PANTHER" id="PTHR39610:SF1">
    <property type="match status" value="1"/>
</dbReference>
<feature type="region of interest" description="Disordered" evidence="2">
    <location>
        <begin position="48"/>
        <end position="106"/>
    </location>
</feature>
<keyword evidence="4" id="KW-1185">Reference proteome</keyword>
<feature type="compositionally biased region" description="Low complexity" evidence="2">
    <location>
        <begin position="49"/>
        <end position="67"/>
    </location>
</feature>
<comment type="caution">
    <text evidence="3">The sequence shown here is derived from an EMBL/GenBank/DDBJ whole genome shotgun (WGS) entry which is preliminary data.</text>
</comment>
<proteinExistence type="predicted"/>
<organism evidence="3 4">
    <name type="scientific">Bombardia bombarda</name>
    <dbReference type="NCBI Taxonomy" id="252184"/>
    <lineage>
        <taxon>Eukaryota</taxon>
        <taxon>Fungi</taxon>
        <taxon>Dikarya</taxon>
        <taxon>Ascomycota</taxon>
        <taxon>Pezizomycotina</taxon>
        <taxon>Sordariomycetes</taxon>
        <taxon>Sordariomycetidae</taxon>
        <taxon>Sordariales</taxon>
        <taxon>Lasiosphaeriaceae</taxon>
        <taxon>Bombardia</taxon>
    </lineage>
</organism>
<gene>
    <name evidence="3" type="ORF">B0T17DRAFT_463029</name>
</gene>
<feature type="region of interest" description="Disordered" evidence="2">
    <location>
        <begin position="322"/>
        <end position="348"/>
    </location>
</feature>
<sequence>MGDNTGVGPGPGPTRLPRPLTAADLHLQLEKEQEAVVNRLSRELSLLRAQQNSSVVSNTSSTSASVSGAESAHISDTQHVITGPGLSQHRAGIHHRTSSNTSARSFTATNIPPAVSTASLAGISSPAPVRPGQPQAAALGGISLSRQNSSTSHRSRTGSPSPAPSGRIPSSHPSQSHTPLQSWIQPPHLSPHLATASTNSSVVATPGSGTTASVVSDMASSSSPAMLPATSRYEETAFYRAELDNVKRENEALKRRVRELERLVPSAPLPVAAAVLPLRVVSLRVLARQRQLRRQLRQQAVVERPRVLSHWSTAGSVGVGVPEDEVRVGESAASAGLGRQQQREQEQE</sequence>
<name>A0AA39X881_9PEZI</name>